<protein>
    <submittedName>
        <fullName evidence="2">Uncharacterized protein</fullName>
    </submittedName>
</protein>
<dbReference type="EMBL" id="JAANIU010016106">
    <property type="protein sequence ID" value="KAG1529173.1"/>
    <property type="molecule type" value="Genomic_DNA"/>
</dbReference>
<name>A0A9P6XNJ3_9FUNG</name>
<reference evidence="2 3" key="1">
    <citation type="journal article" date="2020" name="Microb. Genom.">
        <title>Genetic diversity of clinical and environmental Mucorales isolates obtained from an investigation of mucormycosis cases among solid organ transplant recipients.</title>
        <authorList>
            <person name="Nguyen M.H."/>
            <person name="Kaul D."/>
            <person name="Muto C."/>
            <person name="Cheng S.J."/>
            <person name="Richter R.A."/>
            <person name="Bruno V.M."/>
            <person name="Liu G."/>
            <person name="Beyhan S."/>
            <person name="Sundermann A.J."/>
            <person name="Mounaud S."/>
            <person name="Pasculle A.W."/>
            <person name="Nierman W.C."/>
            <person name="Driscoll E."/>
            <person name="Cumbie R."/>
            <person name="Clancy C.J."/>
            <person name="Dupont C.L."/>
        </authorList>
    </citation>
    <scope>NUCLEOTIDE SEQUENCE [LARGE SCALE GENOMIC DNA]</scope>
    <source>
        <strain evidence="2 3">GL24</strain>
    </source>
</reference>
<evidence type="ECO:0000256" key="1">
    <source>
        <dbReference type="SAM" id="MobiDB-lite"/>
    </source>
</evidence>
<feature type="region of interest" description="Disordered" evidence="1">
    <location>
        <begin position="74"/>
        <end position="95"/>
    </location>
</feature>
<comment type="caution">
    <text evidence="2">The sequence shown here is derived from an EMBL/GenBank/DDBJ whole genome shotgun (WGS) entry which is preliminary data.</text>
</comment>
<accession>A0A9P6XNJ3</accession>
<gene>
    <name evidence="2" type="ORF">G6F50_018180</name>
</gene>
<proteinExistence type="predicted"/>
<sequence>MPIWCICAGVIAGDVPPSRVSASGPRPHRQATGMPWMLPDGVTSLVLKSECASSHSTRRVLPCSRHQRATAVIEPMPRQWSPPSMMGMRPACSSA</sequence>
<dbReference type="AlphaFoldDB" id="A0A9P6XNJ3"/>
<evidence type="ECO:0000313" key="3">
    <source>
        <dbReference type="Proteomes" id="UP000740926"/>
    </source>
</evidence>
<organism evidence="2 3">
    <name type="scientific">Rhizopus delemar</name>
    <dbReference type="NCBI Taxonomy" id="936053"/>
    <lineage>
        <taxon>Eukaryota</taxon>
        <taxon>Fungi</taxon>
        <taxon>Fungi incertae sedis</taxon>
        <taxon>Mucoromycota</taxon>
        <taxon>Mucoromycotina</taxon>
        <taxon>Mucoromycetes</taxon>
        <taxon>Mucorales</taxon>
        <taxon>Mucorineae</taxon>
        <taxon>Rhizopodaceae</taxon>
        <taxon>Rhizopus</taxon>
    </lineage>
</organism>
<dbReference type="Proteomes" id="UP000740926">
    <property type="component" value="Unassembled WGS sequence"/>
</dbReference>
<evidence type="ECO:0000313" key="2">
    <source>
        <dbReference type="EMBL" id="KAG1529173.1"/>
    </source>
</evidence>
<keyword evidence="3" id="KW-1185">Reference proteome</keyword>